<organism evidence="2 3">
    <name type="scientific">Luteimonas flava</name>
    <dbReference type="NCBI Taxonomy" id="3115822"/>
    <lineage>
        <taxon>Bacteria</taxon>
        <taxon>Pseudomonadati</taxon>
        <taxon>Pseudomonadota</taxon>
        <taxon>Gammaproteobacteria</taxon>
        <taxon>Lysobacterales</taxon>
        <taxon>Lysobacteraceae</taxon>
        <taxon>Luteimonas</taxon>
    </lineage>
</organism>
<evidence type="ECO:0000313" key="2">
    <source>
        <dbReference type="EMBL" id="MEF3082052.1"/>
    </source>
</evidence>
<evidence type="ECO:0008006" key="4">
    <source>
        <dbReference type="Google" id="ProtNLM"/>
    </source>
</evidence>
<name>A0ABU7WDK9_9GAMM</name>
<evidence type="ECO:0000256" key="1">
    <source>
        <dbReference type="SAM" id="MobiDB-lite"/>
    </source>
</evidence>
<evidence type="ECO:0000313" key="3">
    <source>
        <dbReference type="Proteomes" id="UP001358324"/>
    </source>
</evidence>
<reference evidence="2 3" key="1">
    <citation type="submission" date="2024-01" db="EMBL/GenBank/DDBJ databases">
        <title>Novel species of the genus Luteimonas isolated from rivers.</title>
        <authorList>
            <person name="Lu H."/>
        </authorList>
    </citation>
    <scope>NUCLEOTIDE SEQUENCE [LARGE SCALE GENOMIC DNA]</scope>
    <source>
        <strain evidence="2 3">SMYT11W</strain>
    </source>
</reference>
<sequence length="225" mass="23520">MHLTWRFAPLCSALLLGCVAQEEPVAIPSGPDIATTADASQMPASHEPPTATPPDVDDPAAFVPQGATLVDTVQGDLTARGSADALIVFSPASTDGRALGDGPARTVVLLARDATGTLQNVAENARIVPCARCGGMAGDPYAGARIEAGTVTLAVAGGSRQRWFHDYVFRYAPERATWRLTNVARGVTDTQTDLQTHEALTAADFGDIDFADFDPARLPPAPVLD</sequence>
<keyword evidence="3" id="KW-1185">Reference proteome</keyword>
<protein>
    <recommendedName>
        <fullName evidence="4">Lipoprotein</fullName>
    </recommendedName>
</protein>
<accession>A0ABU7WDK9</accession>
<feature type="region of interest" description="Disordered" evidence="1">
    <location>
        <begin position="29"/>
        <end position="59"/>
    </location>
</feature>
<proteinExistence type="predicted"/>
<dbReference type="Proteomes" id="UP001358324">
    <property type="component" value="Unassembled WGS sequence"/>
</dbReference>
<comment type="caution">
    <text evidence="2">The sequence shown here is derived from an EMBL/GenBank/DDBJ whole genome shotgun (WGS) entry which is preliminary data.</text>
</comment>
<dbReference type="RefSeq" id="WP_332077811.1">
    <property type="nucleotide sequence ID" value="NZ_JAZHBM010000002.1"/>
</dbReference>
<gene>
    <name evidence="2" type="ORF">V3391_07465</name>
</gene>
<dbReference type="PROSITE" id="PS51257">
    <property type="entry name" value="PROKAR_LIPOPROTEIN"/>
    <property type="match status" value="1"/>
</dbReference>
<dbReference type="EMBL" id="JAZHBM010000002">
    <property type="protein sequence ID" value="MEF3082052.1"/>
    <property type="molecule type" value="Genomic_DNA"/>
</dbReference>